<evidence type="ECO:0000256" key="3">
    <source>
        <dbReference type="ARBA" id="ARBA00022989"/>
    </source>
</evidence>
<evidence type="ECO:0000256" key="5">
    <source>
        <dbReference type="SAM" id="Phobius"/>
    </source>
</evidence>
<name>A0A1D3L1V9_9EURY</name>
<dbReference type="KEGG" id="mcub:MCBB_1103"/>
<evidence type="ECO:0000313" key="8">
    <source>
        <dbReference type="Proteomes" id="UP000094707"/>
    </source>
</evidence>
<keyword evidence="2 5" id="KW-0812">Transmembrane</keyword>
<gene>
    <name evidence="7" type="ORF">MCBB_1103</name>
</gene>
<feature type="transmembrane region" description="Helical" evidence="5">
    <location>
        <begin position="128"/>
        <end position="153"/>
    </location>
</feature>
<feature type="transmembrane region" description="Helical" evidence="5">
    <location>
        <begin position="165"/>
        <end position="198"/>
    </location>
</feature>
<dbReference type="STRING" id="118062.MCBB_1103"/>
<comment type="subcellular location">
    <subcellularLocation>
        <location evidence="1">Membrane</location>
        <topology evidence="1">Multi-pass membrane protein</topology>
    </subcellularLocation>
</comment>
<evidence type="ECO:0000256" key="4">
    <source>
        <dbReference type="ARBA" id="ARBA00023136"/>
    </source>
</evidence>
<feature type="domain" description="ABC-2 type transporter transmembrane" evidence="6">
    <location>
        <begin position="3"/>
        <end position="206"/>
    </location>
</feature>
<evidence type="ECO:0000313" key="7">
    <source>
        <dbReference type="EMBL" id="SCG85662.1"/>
    </source>
</evidence>
<dbReference type="AlphaFoldDB" id="A0A1D3L1V9"/>
<dbReference type="InterPro" id="IPR013525">
    <property type="entry name" value="ABC2_TM"/>
</dbReference>
<dbReference type="PANTHER" id="PTHR43229:SF2">
    <property type="entry name" value="NODULATION PROTEIN J"/>
    <property type="match status" value="1"/>
</dbReference>
<protein>
    <submittedName>
        <fullName evidence="7">ABC transporter permease protein</fullName>
    </submittedName>
</protein>
<feature type="transmembrane region" description="Helical" evidence="5">
    <location>
        <begin position="94"/>
        <end position="122"/>
    </location>
</feature>
<dbReference type="Pfam" id="PF01061">
    <property type="entry name" value="ABC2_membrane"/>
    <property type="match status" value="1"/>
</dbReference>
<dbReference type="EMBL" id="LT607756">
    <property type="protein sequence ID" value="SCG85662.1"/>
    <property type="molecule type" value="Genomic_DNA"/>
</dbReference>
<dbReference type="Proteomes" id="UP000094707">
    <property type="component" value="Chromosome I"/>
</dbReference>
<dbReference type="GO" id="GO:0140359">
    <property type="term" value="F:ABC-type transporter activity"/>
    <property type="evidence" value="ECO:0007669"/>
    <property type="project" value="InterPro"/>
</dbReference>
<dbReference type="GeneID" id="30411948"/>
<evidence type="ECO:0000259" key="6">
    <source>
        <dbReference type="Pfam" id="PF01061"/>
    </source>
</evidence>
<dbReference type="RefSeq" id="WP_071906795.1">
    <property type="nucleotide sequence ID" value="NZ_LT607756.1"/>
</dbReference>
<sequence length="242" mass="26354">MRFISLANRNIKEVYRDHVSMGLGLGLPIVLLVLFASIGKNAPIKIFTANALTPAVIVFSFGFLTLYSAMLLARDRESAFLTRLLTTPLKPSDFILSYILPLLPIALLQIIVCFVVGSLYGVTINLSIIFALIILFTLAFACIGIGMIIGSLFSESQTGGIGSMVIVIISLFSGAWMDLKMVGGIFGAVGYALPFAYALDATRGILNGSGWGDIIIDFYWVLGYALIFFIGGILCFRWRTKR</sequence>
<feature type="transmembrane region" description="Helical" evidence="5">
    <location>
        <begin position="51"/>
        <end position="73"/>
    </location>
</feature>
<evidence type="ECO:0000256" key="1">
    <source>
        <dbReference type="ARBA" id="ARBA00004141"/>
    </source>
</evidence>
<dbReference type="PANTHER" id="PTHR43229">
    <property type="entry name" value="NODULATION PROTEIN J"/>
    <property type="match status" value="1"/>
</dbReference>
<accession>A0A1D3L1V9</accession>
<reference evidence="7 8" key="1">
    <citation type="submission" date="2016-08" db="EMBL/GenBank/DDBJ databases">
        <authorList>
            <person name="Seilhamer J.J."/>
        </authorList>
    </citation>
    <scope>NUCLEOTIDE SEQUENCE [LARGE SCALE GENOMIC DNA]</scope>
    <source>
        <strain evidence="7">Buetzberg</strain>
    </source>
</reference>
<dbReference type="GO" id="GO:0043190">
    <property type="term" value="C:ATP-binding cassette (ABC) transporter complex"/>
    <property type="evidence" value="ECO:0007669"/>
    <property type="project" value="InterPro"/>
</dbReference>
<keyword evidence="4 5" id="KW-0472">Membrane</keyword>
<proteinExistence type="predicted"/>
<organism evidence="7 8">
    <name type="scientific">Methanobacterium congolense</name>
    <dbReference type="NCBI Taxonomy" id="118062"/>
    <lineage>
        <taxon>Archaea</taxon>
        <taxon>Methanobacteriati</taxon>
        <taxon>Methanobacteriota</taxon>
        <taxon>Methanomada group</taxon>
        <taxon>Methanobacteria</taxon>
        <taxon>Methanobacteriales</taxon>
        <taxon>Methanobacteriaceae</taxon>
        <taxon>Methanobacterium</taxon>
    </lineage>
</organism>
<dbReference type="PIRSF" id="PIRSF006648">
    <property type="entry name" value="DrrB"/>
    <property type="match status" value="1"/>
</dbReference>
<keyword evidence="3 5" id="KW-1133">Transmembrane helix</keyword>
<dbReference type="InterPro" id="IPR000412">
    <property type="entry name" value="ABC_2_transport"/>
</dbReference>
<dbReference type="OrthoDB" id="70816at2157"/>
<keyword evidence="8" id="KW-1185">Reference proteome</keyword>
<evidence type="ECO:0000256" key="2">
    <source>
        <dbReference type="ARBA" id="ARBA00022692"/>
    </source>
</evidence>
<feature type="transmembrane region" description="Helical" evidence="5">
    <location>
        <begin position="218"/>
        <end position="236"/>
    </location>
</feature>
<feature type="transmembrane region" description="Helical" evidence="5">
    <location>
        <begin position="21"/>
        <end position="39"/>
    </location>
</feature>
<dbReference type="InterPro" id="IPR051784">
    <property type="entry name" value="Nod_factor_ABC_transporter"/>
</dbReference>